<sequence>MTTTRQRGSVPLMQRIRSARLPSPEERLAIRKRARVSREDIARELRAQGIAVTEGAVKWWEKPKAEGGVDPRPDKAILYRRLLEQLQAETAKTRTAQPSA</sequence>
<keyword evidence="2" id="KW-1185">Reference proteome</keyword>
<dbReference type="Proteomes" id="UP000590749">
    <property type="component" value="Unassembled WGS sequence"/>
</dbReference>
<evidence type="ECO:0000313" key="1">
    <source>
        <dbReference type="EMBL" id="MBB3099041.1"/>
    </source>
</evidence>
<organism evidence="1 2">
    <name type="scientific">Actinoplanes campanulatus</name>
    <dbReference type="NCBI Taxonomy" id="113559"/>
    <lineage>
        <taxon>Bacteria</taxon>
        <taxon>Bacillati</taxon>
        <taxon>Actinomycetota</taxon>
        <taxon>Actinomycetes</taxon>
        <taxon>Micromonosporales</taxon>
        <taxon>Micromonosporaceae</taxon>
        <taxon>Actinoplanes</taxon>
    </lineage>
</organism>
<accession>A0A7W5FHV9</accession>
<comment type="caution">
    <text evidence="1">The sequence shown here is derived from an EMBL/GenBank/DDBJ whole genome shotgun (WGS) entry which is preliminary data.</text>
</comment>
<proteinExistence type="predicted"/>
<dbReference type="AlphaFoldDB" id="A0A7W5FHV9"/>
<name>A0A7W5FHV9_9ACTN</name>
<evidence type="ECO:0000313" key="2">
    <source>
        <dbReference type="Proteomes" id="UP000590749"/>
    </source>
</evidence>
<dbReference type="EMBL" id="JACHXF010000017">
    <property type="protein sequence ID" value="MBB3099041.1"/>
    <property type="molecule type" value="Genomic_DNA"/>
</dbReference>
<gene>
    <name evidence="1" type="ORF">FHR83_006747</name>
</gene>
<reference evidence="1 2" key="1">
    <citation type="submission" date="2020-08" db="EMBL/GenBank/DDBJ databases">
        <title>Genomic Encyclopedia of Type Strains, Phase III (KMG-III): the genomes of soil and plant-associated and newly described type strains.</title>
        <authorList>
            <person name="Whitman W."/>
        </authorList>
    </citation>
    <scope>NUCLEOTIDE SEQUENCE [LARGE SCALE GENOMIC DNA]</scope>
    <source>
        <strain evidence="1 2">CECT 3287</strain>
    </source>
</reference>
<protein>
    <submittedName>
        <fullName evidence="1">Uncharacterized protein</fullName>
    </submittedName>
</protein>